<dbReference type="InterPro" id="IPR012338">
    <property type="entry name" value="Beta-lactam/transpept-like"/>
</dbReference>
<feature type="signal peptide" evidence="1">
    <location>
        <begin position="1"/>
        <end position="27"/>
    </location>
</feature>
<organism evidence="3 4">
    <name type="scientific">Ruegeria alba</name>
    <dbReference type="NCBI Taxonomy" id="2916756"/>
    <lineage>
        <taxon>Bacteria</taxon>
        <taxon>Pseudomonadati</taxon>
        <taxon>Pseudomonadota</taxon>
        <taxon>Alphaproteobacteria</taxon>
        <taxon>Rhodobacterales</taxon>
        <taxon>Roseobacteraceae</taxon>
        <taxon>Ruegeria</taxon>
    </lineage>
</organism>
<feature type="chain" id="PRO_5047058848" evidence="1">
    <location>
        <begin position="28"/>
        <end position="457"/>
    </location>
</feature>
<evidence type="ECO:0000259" key="2">
    <source>
        <dbReference type="Pfam" id="PF00144"/>
    </source>
</evidence>
<reference evidence="3" key="1">
    <citation type="submission" date="2022-02" db="EMBL/GenBank/DDBJ databases">
        <title>The genome sequence of Ruegeria sp. 1NDH52C.</title>
        <authorList>
            <person name="Du J."/>
        </authorList>
    </citation>
    <scope>NUCLEOTIDE SEQUENCE</scope>
    <source>
        <strain evidence="3">1NDH52C</strain>
    </source>
</reference>
<dbReference type="InterPro" id="IPR001466">
    <property type="entry name" value="Beta-lactam-related"/>
</dbReference>
<name>A0ABS9P3J9_9RHOB</name>
<accession>A0ABS9P3J9</accession>
<comment type="caution">
    <text evidence="3">The sequence shown here is derived from an EMBL/GenBank/DDBJ whole genome shotgun (WGS) entry which is preliminary data.</text>
</comment>
<gene>
    <name evidence="3" type="ORF">MB818_20945</name>
</gene>
<evidence type="ECO:0000256" key="1">
    <source>
        <dbReference type="SAM" id="SignalP"/>
    </source>
</evidence>
<dbReference type="EMBL" id="JAKOEM010000033">
    <property type="protein sequence ID" value="MCG6560679.1"/>
    <property type="molecule type" value="Genomic_DNA"/>
</dbReference>
<dbReference type="InterPro" id="IPR050789">
    <property type="entry name" value="Diverse_Enzym_Activities"/>
</dbReference>
<dbReference type="Pfam" id="PF00144">
    <property type="entry name" value="Beta-lactamase"/>
    <property type="match status" value="1"/>
</dbReference>
<evidence type="ECO:0000313" key="4">
    <source>
        <dbReference type="Proteomes" id="UP001165279"/>
    </source>
</evidence>
<sequence>MTAHQTTAIRVCATLCLAAGLASGALAQSGSLEEALEVPGARVTMPVEAAKEPFPKDFVTEAQKAFNSFHAQMGGDHTLYYLQNVSSVMRTDLVVPNAEYRPFEYALDPRIPEIVIETDSEGPLALKDYIVHPTFRHQAVMMVHEGKVVYEAYPGMLPTQVHLWSSSSKTITGLLAARFVVDGRIDPEAPVTQYVAELAGTAWDPVRVIDLINHTSGLDLEENNTSILNPQSVFVRFLLSVFGSPDRSVEIEDWLQVLREVEPLPGEAPGEKFRYSSLNTHVLGMVIEAVTGLRSSDVIGQELWGHLTARMPLLVHLAPDGQPLNLAIISSTLQDMARYATLWTPSWRTFSDTEIVTPEMLDLIRSSGDPVAFRGGAKEAQAIGLFAERPVKGAYQFDFIFEDGALYKHGNTGQGIYIDPERDFVAVMFSATPYVPPYGEIKLPAYMRAAAKMLAGE</sequence>
<dbReference type="RefSeq" id="WP_234216316.1">
    <property type="nucleotide sequence ID" value="NZ_JAKOEM010000033.1"/>
</dbReference>
<keyword evidence="1" id="KW-0732">Signal</keyword>
<feature type="domain" description="Beta-lactamase-related" evidence="2">
    <location>
        <begin position="139"/>
        <end position="445"/>
    </location>
</feature>
<proteinExistence type="predicted"/>
<dbReference type="Proteomes" id="UP001165279">
    <property type="component" value="Unassembled WGS sequence"/>
</dbReference>
<evidence type="ECO:0000313" key="3">
    <source>
        <dbReference type="EMBL" id="MCG6560679.1"/>
    </source>
</evidence>
<dbReference type="PANTHER" id="PTHR43283">
    <property type="entry name" value="BETA-LACTAMASE-RELATED"/>
    <property type="match status" value="1"/>
</dbReference>
<keyword evidence="4" id="KW-1185">Reference proteome</keyword>
<dbReference type="Gene3D" id="3.40.710.10">
    <property type="entry name" value="DD-peptidase/beta-lactamase superfamily"/>
    <property type="match status" value="1"/>
</dbReference>
<protein>
    <submittedName>
        <fullName evidence="3">Beta-lactamase family protein</fullName>
    </submittedName>
</protein>
<dbReference type="PANTHER" id="PTHR43283:SF7">
    <property type="entry name" value="BETA-LACTAMASE-RELATED DOMAIN-CONTAINING PROTEIN"/>
    <property type="match status" value="1"/>
</dbReference>
<dbReference type="SUPFAM" id="SSF56601">
    <property type="entry name" value="beta-lactamase/transpeptidase-like"/>
    <property type="match status" value="1"/>
</dbReference>